<keyword evidence="8" id="KW-1185">Reference proteome</keyword>
<dbReference type="Proteomes" id="UP001318860">
    <property type="component" value="Unassembled WGS sequence"/>
</dbReference>
<dbReference type="InterPro" id="IPR040079">
    <property type="entry name" value="Glutathione_S-Trfase"/>
</dbReference>
<dbReference type="Pfam" id="PF00043">
    <property type="entry name" value="GST_C"/>
    <property type="match status" value="1"/>
</dbReference>
<dbReference type="Gene3D" id="3.40.30.10">
    <property type="entry name" value="Glutaredoxin"/>
    <property type="match status" value="1"/>
</dbReference>
<organism evidence="7 8">
    <name type="scientific">Rehmannia glutinosa</name>
    <name type="common">Chinese foxglove</name>
    <dbReference type="NCBI Taxonomy" id="99300"/>
    <lineage>
        <taxon>Eukaryota</taxon>
        <taxon>Viridiplantae</taxon>
        <taxon>Streptophyta</taxon>
        <taxon>Embryophyta</taxon>
        <taxon>Tracheophyta</taxon>
        <taxon>Spermatophyta</taxon>
        <taxon>Magnoliopsida</taxon>
        <taxon>eudicotyledons</taxon>
        <taxon>Gunneridae</taxon>
        <taxon>Pentapetalae</taxon>
        <taxon>asterids</taxon>
        <taxon>lamiids</taxon>
        <taxon>Lamiales</taxon>
        <taxon>Orobanchaceae</taxon>
        <taxon>Rehmannieae</taxon>
        <taxon>Rehmannia</taxon>
    </lineage>
</organism>
<dbReference type="InterPro" id="IPR036282">
    <property type="entry name" value="Glutathione-S-Trfase_C_sf"/>
</dbReference>
<evidence type="ECO:0000256" key="1">
    <source>
        <dbReference type="ARBA" id="ARBA00012452"/>
    </source>
</evidence>
<dbReference type="PANTHER" id="PTHR11260:SF781">
    <property type="entry name" value="GLUTATHIONE S-TRANSFERASE U19"/>
    <property type="match status" value="1"/>
</dbReference>
<dbReference type="EC" id="2.5.1.18" evidence="1"/>
<dbReference type="InterPro" id="IPR010987">
    <property type="entry name" value="Glutathione-S-Trfase_C-like"/>
</dbReference>
<dbReference type="CDD" id="cd03185">
    <property type="entry name" value="GST_C_Tau"/>
    <property type="match status" value="1"/>
</dbReference>
<dbReference type="InterPro" id="IPR004045">
    <property type="entry name" value="Glutathione_S-Trfase_N"/>
</dbReference>
<evidence type="ECO:0000313" key="8">
    <source>
        <dbReference type="Proteomes" id="UP001318860"/>
    </source>
</evidence>
<dbReference type="SUPFAM" id="SSF47616">
    <property type="entry name" value="GST C-terminal domain-like"/>
    <property type="match status" value="1"/>
</dbReference>
<feature type="domain" description="GST N-terminal" evidence="5">
    <location>
        <begin position="4"/>
        <end position="83"/>
    </location>
</feature>
<dbReference type="EMBL" id="JABTTQ020000003">
    <property type="protein sequence ID" value="KAK6160049.1"/>
    <property type="molecule type" value="Genomic_DNA"/>
</dbReference>
<name>A0ABR0XLJ6_REHGL</name>
<evidence type="ECO:0000259" key="6">
    <source>
        <dbReference type="PROSITE" id="PS50405"/>
    </source>
</evidence>
<evidence type="ECO:0000256" key="3">
    <source>
        <dbReference type="ARBA" id="ARBA00047960"/>
    </source>
</evidence>
<dbReference type="SFLD" id="SFLDG01152">
    <property type="entry name" value="Main.3:_Omega-_and_Tau-like"/>
    <property type="match status" value="1"/>
</dbReference>
<dbReference type="InterPro" id="IPR004046">
    <property type="entry name" value="GST_C"/>
</dbReference>
<evidence type="ECO:0000256" key="2">
    <source>
        <dbReference type="ARBA" id="ARBA00022679"/>
    </source>
</evidence>
<dbReference type="SFLD" id="SFLDS00019">
    <property type="entry name" value="Glutathione_Transferase_(cytos"/>
    <property type="match status" value="1"/>
</dbReference>
<feature type="domain" description="GST C-terminal" evidence="6">
    <location>
        <begin position="89"/>
        <end position="220"/>
    </location>
</feature>
<keyword evidence="2" id="KW-0808">Transferase</keyword>
<dbReference type="SUPFAM" id="SSF52833">
    <property type="entry name" value="Thioredoxin-like"/>
    <property type="match status" value="1"/>
</dbReference>
<dbReference type="InterPro" id="IPR045073">
    <property type="entry name" value="Omega/Tau-like"/>
</dbReference>
<protein>
    <recommendedName>
        <fullName evidence="1">glutathione transferase</fullName>
        <ecNumber evidence="1">2.5.1.18</ecNumber>
    </recommendedName>
</protein>
<dbReference type="InterPro" id="IPR036249">
    <property type="entry name" value="Thioredoxin-like_sf"/>
</dbReference>
<gene>
    <name evidence="7" type="ORF">DH2020_003430</name>
</gene>
<proteinExistence type="inferred from homology"/>
<dbReference type="SFLD" id="SFLDG00358">
    <property type="entry name" value="Main_(cytGST)"/>
    <property type="match status" value="1"/>
</dbReference>
<reference evidence="7 8" key="1">
    <citation type="journal article" date="2021" name="Comput. Struct. Biotechnol. J.">
        <title>De novo genome assembly of the potent medicinal plant Rehmannia glutinosa using nanopore technology.</title>
        <authorList>
            <person name="Ma L."/>
            <person name="Dong C."/>
            <person name="Song C."/>
            <person name="Wang X."/>
            <person name="Zheng X."/>
            <person name="Niu Y."/>
            <person name="Chen S."/>
            <person name="Feng W."/>
        </authorList>
    </citation>
    <scope>NUCLEOTIDE SEQUENCE [LARGE SCALE GENOMIC DNA]</scope>
    <source>
        <strain evidence="7">DH-2019</strain>
    </source>
</reference>
<dbReference type="PROSITE" id="PS50404">
    <property type="entry name" value="GST_NTER"/>
    <property type="match status" value="1"/>
</dbReference>
<comment type="catalytic activity">
    <reaction evidence="3">
        <text>RX + glutathione = an S-substituted glutathione + a halide anion + H(+)</text>
        <dbReference type="Rhea" id="RHEA:16437"/>
        <dbReference type="ChEBI" id="CHEBI:15378"/>
        <dbReference type="ChEBI" id="CHEBI:16042"/>
        <dbReference type="ChEBI" id="CHEBI:17792"/>
        <dbReference type="ChEBI" id="CHEBI:57925"/>
        <dbReference type="ChEBI" id="CHEBI:90779"/>
        <dbReference type="EC" id="2.5.1.18"/>
    </reaction>
</comment>
<evidence type="ECO:0000256" key="4">
    <source>
        <dbReference type="RuleBase" id="RU003494"/>
    </source>
</evidence>
<sequence length="230" mass="26132">MEASDVTLLGMWACPYVNRAQLALKIKSITYEFIDDNPHERREMLLKYNPVHKKIPILIHGDKPVCESLIIVQYIDDAWANGPSILPSDAYDRALARFWAAYIDDKWYPLVKVLRQTEKQEERTSLIQKLSEGLMLLEEAFVNCSKGKPYFGGDNIGYLDIVLGSVLGWLRVTEIVVEVQLLDETKTPGLAKWADRFCSDDAVKDVLPEIDSLLELNKKIQAFIKAGGFK</sequence>
<accession>A0ABR0XLJ6</accession>
<dbReference type="Gene3D" id="1.20.1050.10">
    <property type="match status" value="1"/>
</dbReference>
<comment type="similarity">
    <text evidence="4">Belongs to the GST superfamily.</text>
</comment>
<dbReference type="InterPro" id="IPR045074">
    <property type="entry name" value="GST_C_Tau"/>
</dbReference>
<dbReference type="Pfam" id="PF02798">
    <property type="entry name" value="GST_N"/>
    <property type="match status" value="1"/>
</dbReference>
<evidence type="ECO:0000313" key="7">
    <source>
        <dbReference type="EMBL" id="KAK6160049.1"/>
    </source>
</evidence>
<dbReference type="CDD" id="cd03058">
    <property type="entry name" value="GST_N_Tau"/>
    <property type="match status" value="1"/>
</dbReference>
<dbReference type="PROSITE" id="PS50405">
    <property type="entry name" value="GST_CTER"/>
    <property type="match status" value="1"/>
</dbReference>
<evidence type="ECO:0000259" key="5">
    <source>
        <dbReference type="PROSITE" id="PS50404"/>
    </source>
</evidence>
<dbReference type="PANTHER" id="PTHR11260">
    <property type="entry name" value="GLUTATHIONE S-TRANSFERASE, GST, SUPERFAMILY, GST DOMAIN CONTAINING"/>
    <property type="match status" value="1"/>
</dbReference>
<comment type="caution">
    <text evidence="7">The sequence shown here is derived from an EMBL/GenBank/DDBJ whole genome shotgun (WGS) entry which is preliminary data.</text>
</comment>